<dbReference type="RefSeq" id="WP_145689678.1">
    <property type="nucleotide sequence ID" value="NZ_NILC01000030.1"/>
</dbReference>
<dbReference type="Proteomes" id="UP000435910">
    <property type="component" value="Unassembled WGS sequence"/>
</dbReference>
<evidence type="ECO:0008006" key="3">
    <source>
        <dbReference type="Google" id="ProtNLM"/>
    </source>
</evidence>
<evidence type="ECO:0000313" key="2">
    <source>
        <dbReference type="Proteomes" id="UP000435910"/>
    </source>
</evidence>
<name>A0A8B5Y6V5_BACLI</name>
<gene>
    <name evidence="1" type="ORF">CHCC16736_0359</name>
</gene>
<organism evidence="1 2">
    <name type="scientific">Bacillus licheniformis</name>
    <dbReference type="NCBI Taxonomy" id="1402"/>
    <lineage>
        <taxon>Bacteria</taxon>
        <taxon>Bacillati</taxon>
        <taxon>Bacillota</taxon>
        <taxon>Bacilli</taxon>
        <taxon>Bacillales</taxon>
        <taxon>Bacillaceae</taxon>
        <taxon>Bacillus</taxon>
    </lineage>
</organism>
<reference evidence="1 2" key="1">
    <citation type="submission" date="2019-06" db="EMBL/GenBank/DDBJ databases">
        <title>Genome sequence analysis of &gt;100 Bacillus licheniformis strains suggests intrinsic resistance to this species.</title>
        <authorList>
            <person name="Wels M."/>
            <person name="Siezen R.J."/>
            <person name="Johansen E."/>
            <person name="Stuer-Lauridsen B."/>
            <person name="Bjerre K."/>
            <person name="Nielsen B.K.K."/>
        </authorList>
    </citation>
    <scope>NUCLEOTIDE SEQUENCE [LARGE SCALE GENOMIC DNA]</scope>
    <source>
        <strain evidence="1 2">BAC-16736</strain>
    </source>
</reference>
<evidence type="ECO:0000313" key="1">
    <source>
        <dbReference type="EMBL" id="TWL21896.1"/>
    </source>
</evidence>
<dbReference type="AlphaFoldDB" id="A0A8B5Y6V5"/>
<comment type="caution">
    <text evidence="1">The sequence shown here is derived from an EMBL/GenBank/DDBJ whole genome shotgun (WGS) entry which is preliminary data.</text>
</comment>
<sequence>MDIKKTRRFETTDRAHADLFNIVIDQLNENDELLVKRAEEVDQKAKIYTDEHASRKDNPHRVTKEQLGLDQVDNIKQASKIEFDSHLNDNLRHIISQERDKWNNAQLFKITSDTGIHKYNLTSGTFYEALKDVGTGTFYGTNAVEDSPSNGSLRGMQLVGQKGIGIGYAIDTLGNAWWFYYNAAHTGIKWFPIESTVNAQLKADKMLNDAKNYTNNLELKLTDLTWLTPTFQNGWGNYPAGSEDDKKKYAVRYAKDITGTVYVEGAISGGSIGFGIPAFTLPEGYRPGRNFQWTGVASQVGMQGVPQYHRLFVNTDGEVIIEYCSNKVYPNEYIALGFSFKAR</sequence>
<accession>A0A8B5Y6V5</accession>
<proteinExistence type="predicted"/>
<dbReference type="EMBL" id="NILC01000030">
    <property type="protein sequence ID" value="TWL21896.1"/>
    <property type="molecule type" value="Genomic_DNA"/>
</dbReference>
<protein>
    <recommendedName>
        <fullName evidence="3">Phage related protein</fullName>
    </recommendedName>
</protein>